<dbReference type="InterPro" id="IPR008927">
    <property type="entry name" value="6-PGluconate_DH-like_C_sf"/>
</dbReference>
<dbReference type="InterPro" id="IPR013131">
    <property type="entry name" value="Mannitol_DH_N"/>
</dbReference>
<reference evidence="4 5" key="1">
    <citation type="submission" date="2018-09" db="EMBL/GenBank/DDBJ databases">
        <authorList>
            <person name="Grouzdev D.S."/>
            <person name="Krutkina M.S."/>
        </authorList>
    </citation>
    <scope>NUCLEOTIDE SEQUENCE [LARGE SCALE GENOMIC DNA]</scope>
    <source>
        <strain evidence="4 5">RmlP001</strain>
    </source>
</reference>
<feature type="domain" description="Mannitol dehydrogenase C-terminal" evidence="3">
    <location>
        <begin position="285"/>
        <end position="475"/>
    </location>
</feature>
<protein>
    <submittedName>
        <fullName evidence="4">Mannitol dehydrogenase family protein</fullName>
    </submittedName>
</protein>
<evidence type="ECO:0000259" key="2">
    <source>
        <dbReference type="Pfam" id="PF01232"/>
    </source>
</evidence>
<dbReference type="Gene3D" id="3.40.50.720">
    <property type="entry name" value="NAD(P)-binding Rossmann-like Domain"/>
    <property type="match status" value="1"/>
</dbReference>
<dbReference type="InterPro" id="IPR000669">
    <property type="entry name" value="Mannitol_DH"/>
</dbReference>
<gene>
    <name evidence="4" type="ORF">D3272_23745</name>
</gene>
<feature type="domain" description="Mannitol dehydrogenase N-terminal" evidence="2">
    <location>
        <begin position="30"/>
        <end position="276"/>
    </location>
</feature>
<dbReference type="InterPro" id="IPR036291">
    <property type="entry name" value="NAD(P)-bd_dom_sf"/>
</dbReference>
<dbReference type="Gene3D" id="1.10.1040.10">
    <property type="entry name" value="N-(1-d-carboxylethyl)-l-norvaline Dehydrogenase, domain 2"/>
    <property type="match status" value="1"/>
</dbReference>
<dbReference type="SUPFAM" id="SSF48179">
    <property type="entry name" value="6-phosphogluconate dehydrogenase C-terminal domain-like"/>
    <property type="match status" value="1"/>
</dbReference>
<dbReference type="InterPro" id="IPR050988">
    <property type="entry name" value="Mannitol_DH/Oxidoreductase"/>
</dbReference>
<dbReference type="Pfam" id="PF08125">
    <property type="entry name" value="Mannitol_dh_C"/>
    <property type="match status" value="1"/>
</dbReference>
<sequence>MAERLSAATLGGLPGAVARPGYDRAALTTGIVHLGIGAFHRAHMAAYTDAVLAGGDPRWGILGASLRSPDTRDALAPQDGLYALAVRDASGERLQVVGSVTRLLVAPEDPDALLAAMSAPETRIVSLTVTEKGYCHSPATGELDERHPDVVHDLAHPGAPRSAPGFIVEALRRRRAAGLPFFTALCCDNLPHNGATLRRVLVRFATLRDPALGRALEAELRCPSTMVDRIVPATTDRDRAGIAEALGLDDAWPIATEPFTQWVIEDDFARDRPDWARAGATFVADVAPFELAKLRMLNGSHSTLAYLGYLAGHETVADTMAAPGFAALVRGLMLEEAALTLPPVPGLDVAAYADSLVARFRNPALRHRTWQIAMDGTQKLPQRLLGTVRDRLAAGAAIDRLALGVAAWMRYATGRDERGEAIDLRDPLADELRRRTAGLEDAAAIADSLLGLDAVFGRDLPADQRFTGAVTAALSGLMREGAAAAVARFGVP</sequence>
<dbReference type="PRINTS" id="PR00084">
    <property type="entry name" value="MTLDHDRGNASE"/>
</dbReference>
<evidence type="ECO:0000313" key="4">
    <source>
        <dbReference type="EMBL" id="RYB01915.1"/>
    </source>
</evidence>
<keyword evidence="5" id="KW-1185">Reference proteome</keyword>
<keyword evidence="1" id="KW-0560">Oxidoreductase</keyword>
<accession>A0A4Q2R5U9</accession>
<dbReference type="PANTHER" id="PTHR43362:SF1">
    <property type="entry name" value="MANNITOL DEHYDROGENASE 2-RELATED"/>
    <property type="match status" value="1"/>
</dbReference>
<dbReference type="Proteomes" id="UP000289411">
    <property type="component" value="Unassembled WGS sequence"/>
</dbReference>
<organism evidence="4 5">
    <name type="scientific">Lichenibacterium ramalinae</name>
    <dbReference type="NCBI Taxonomy" id="2316527"/>
    <lineage>
        <taxon>Bacteria</taxon>
        <taxon>Pseudomonadati</taxon>
        <taxon>Pseudomonadota</taxon>
        <taxon>Alphaproteobacteria</taxon>
        <taxon>Hyphomicrobiales</taxon>
        <taxon>Lichenihabitantaceae</taxon>
        <taxon>Lichenibacterium</taxon>
    </lineage>
</organism>
<reference evidence="4 5" key="2">
    <citation type="submission" date="2019-02" db="EMBL/GenBank/DDBJ databases">
        <title>'Lichenibacterium ramalinii' gen. nov. sp. nov., 'Lichenibacterium minor' gen. nov. sp. nov.</title>
        <authorList>
            <person name="Pankratov T."/>
        </authorList>
    </citation>
    <scope>NUCLEOTIDE SEQUENCE [LARGE SCALE GENOMIC DNA]</scope>
    <source>
        <strain evidence="4 5">RmlP001</strain>
    </source>
</reference>
<dbReference type="RefSeq" id="WP_129221701.1">
    <property type="nucleotide sequence ID" value="NZ_QYBC01000026.1"/>
</dbReference>
<dbReference type="Pfam" id="PF01232">
    <property type="entry name" value="Mannitol_dh"/>
    <property type="match status" value="1"/>
</dbReference>
<evidence type="ECO:0000313" key="5">
    <source>
        <dbReference type="Proteomes" id="UP000289411"/>
    </source>
</evidence>
<dbReference type="PANTHER" id="PTHR43362">
    <property type="entry name" value="MANNITOL DEHYDROGENASE DSF1-RELATED"/>
    <property type="match status" value="1"/>
</dbReference>
<dbReference type="AlphaFoldDB" id="A0A4Q2R5U9"/>
<evidence type="ECO:0000259" key="3">
    <source>
        <dbReference type="Pfam" id="PF08125"/>
    </source>
</evidence>
<dbReference type="GO" id="GO:0016616">
    <property type="term" value="F:oxidoreductase activity, acting on the CH-OH group of donors, NAD or NADP as acceptor"/>
    <property type="evidence" value="ECO:0007669"/>
    <property type="project" value="TreeGrafter"/>
</dbReference>
<dbReference type="EMBL" id="QYBC01000026">
    <property type="protein sequence ID" value="RYB01915.1"/>
    <property type="molecule type" value="Genomic_DNA"/>
</dbReference>
<dbReference type="InterPro" id="IPR013118">
    <property type="entry name" value="Mannitol_DH_C"/>
</dbReference>
<proteinExistence type="predicted"/>
<dbReference type="OrthoDB" id="271711at2"/>
<evidence type="ECO:0000256" key="1">
    <source>
        <dbReference type="ARBA" id="ARBA00023002"/>
    </source>
</evidence>
<comment type="caution">
    <text evidence="4">The sequence shown here is derived from an EMBL/GenBank/DDBJ whole genome shotgun (WGS) entry which is preliminary data.</text>
</comment>
<name>A0A4Q2R5U9_9HYPH</name>
<dbReference type="SUPFAM" id="SSF51735">
    <property type="entry name" value="NAD(P)-binding Rossmann-fold domains"/>
    <property type="match status" value="1"/>
</dbReference>
<dbReference type="InterPro" id="IPR013328">
    <property type="entry name" value="6PGD_dom2"/>
</dbReference>